<keyword evidence="3" id="KW-1185">Reference proteome</keyword>
<evidence type="ECO:0000256" key="1">
    <source>
        <dbReference type="SAM" id="MobiDB-lite"/>
    </source>
</evidence>
<proteinExistence type="predicted"/>
<organism evidence="2 3">
    <name type="scientific">Streptomyces neyagawaensis</name>
    <dbReference type="NCBI Taxonomy" id="42238"/>
    <lineage>
        <taxon>Bacteria</taxon>
        <taxon>Bacillati</taxon>
        <taxon>Actinomycetota</taxon>
        <taxon>Actinomycetes</taxon>
        <taxon>Kitasatosporales</taxon>
        <taxon>Streptomycetaceae</taxon>
        <taxon>Streptomyces</taxon>
    </lineage>
</organism>
<evidence type="ECO:0000313" key="3">
    <source>
        <dbReference type="Proteomes" id="UP001551189"/>
    </source>
</evidence>
<accession>A0ABV3AVP5</accession>
<comment type="caution">
    <text evidence="2">The sequence shown here is derived from an EMBL/GenBank/DDBJ whole genome shotgun (WGS) entry which is preliminary data.</text>
</comment>
<gene>
    <name evidence="2" type="ORF">ABZ931_06360</name>
</gene>
<name>A0ABV3AVP5_9ACTN</name>
<dbReference type="EMBL" id="JBEYXT010000017">
    <property type="protein sequence ID" value="MEU6800626.1"/>
    <property type="molecule type" value="Genomic_DNA"/>
</dbReference>
<reference evidence="2 3" key="1">
    <citation type="submission" date="2024-06" db="EMBL/GenBank/DDBJ databases">
        <title>The Natural Products Discovery Center: Release of the First 8490 Sequenced Strains for Exploring Actinobacteria Biosynthetic Diversity.</title>
        <authorList>
            <person name="Kalkreuter E."/>
            <person name="Kautsar S.A."/>
            <person name="Yang D."/>
            <person name="Bader C.D."/>
            <person name="Teijaro C.N."/>
            <person name="Fluegel L."/>
            <person name="Davis C.M."/>
            <person name="Simpson J.R."/>
            <person name="Lauterbach L."/>
            <person name="Steele A.D."/>
            <person name="Gui C."/>
            <person name="Meng S."/>
            <person name="Li G."/>
            <person name="Viehrig K."/>
            <person name="Ye F."/>
            <person name="Su P."/>
            <person name="Kiefer A.F."/>
            <person name="Nichols A."/>
            <person name="Cepeda A.J."/>
            <person name="Yan W."/>
            <person name="Fan B."/>
            <person name="Jiang Y."/>
            <person name="Adhikari A."/>
            <person name="Zheng C.-J."/>
            <person name="Schuster L."/>
            <person name="Cowan T.M."/>
            <person name="Smanski M.J."/>
            <person name="Chevrette M.G."/>
            <person name="De Carvalho L.P.S."/>
            <person name="Shen B."/>
        </authorList>
    </citation>
    <scope>NUCLEOTIDE SEQUENCE [LARGE SCALE GENOMIC DNA]</scope>
    <source>
        <strain evidence="2 3">NPDC046851</strain>
    </source>
</reference>
<dbReference type="RefSeq" id="WP_359691565.1">
    <property type="nucleotide sequence ID" value="NZ_JBEYXT010000017.1"/>
</dbReference>
<dbReference type="Proteomes" id="UP001551189">
    <property type="component" value="Unassembled WGS sequence"/>
</dbReference>
<protein>
    <submittedName>
        <fullName evidence="2">Uncharacterized protein</fullName>
    </submittedName>
</protein>
<evidence type="ECO:0000313" key="2">
    <source>
        <dbReference type="EMBL" id="MEU6800626.1"/>
    </source>
</evidence>
<sequence length="384" mass="41476">MSITARLRDSVQLPNSGSLVNGFALDSRADRPHRALLRNGPTLEVHDLAGLFAADRTPTAVFPLPWPGWRGGVHSVSADASFAVFSGQRSVRAVAPGGATLWEYRHGCWGPLLGHPHTGDEQEVCDGPEHGSCRISDDGRLVWAHVVAPEEHGGQEYWAVLNARDGRELARLPLDSAASGSHHLSHPDGVHMGLSIGMGQDGLLLHWARWDGEELTAWDLNETLDRGLTDVHPAHPGFLTAEHYGTDLRLHALDGTVLAECEAAGARPEPGGDEADLDDEYDEGDEGDEGDEDLDDENEPLYWDHGGGFVDADTVIASTIDAADDDDPAEGRHWLLDAHTLEIRGAITYPTGHVDSYVRPLGDGTWLTYDNESGTLARWSEAAS</sequence>
<feature type="region of interest" description="Disordered" evidence="1">
    <location>
        <begin position="264"/>
        <end position="300"/>
    </location>
</feature>
<feature type="compositionally biased region" description="Acidic residues" evidence="1">
    <location>
        <begin position="271"/>
        <end position="299"/>
    </location>
</feature>